<keyword evidence="2" id="KW-1185">Reference proteome</keyword>
<dbReference type="Proteomes" id="UP001146120">
    <property type="component" value="Unassembled WGS sequence"/>
</dbReference>
<name>A0AAV2ZGY7_9STRA</name>
<organism evidence="1 2">
    <name type="scientific">Lagenidium giganteum</name>
    <dbReference type="NCBI Taxonomy" id="4803"/>
    <lineage>
        <taxon>Eukaryota</taxon>
        <taxon>Sar</taxon>
        <taxon>Stramenopiles</taxon>
        <taxon>Oomycota</taxon>
        <taxon>Peronosporomycetes</taxon>
        <taxon>Pythiales</taxon>
        <taxon>Pythiaceae</taxon>
    </lineage>
</organism>
<comment type="caution">
    <text evidence="1">The sequence shown here is derived from an EMBL/GenBank/DDBJ whole genome shotgun (WGS) entry which is preliminary data.</text>
</comment>
<evidence type="ECO:0000313" key="2">
    <source>
        <dbReference type="Proteomes" id="UP001146120"/>
    </source>
</evidence>
<accession>A0AAV2ZGY7</accession>
<protein>
    <submittedName>
        <fullName evidence="1">Uncharacterized protein</fullName>
    </submittedName>
</protein>
<proteinExistence type="predicted"/>
<evidence type="ECO:0000313" key="1">
    <source>
        <dbReference type="EMBL" id="DBA05146.1"/>
    </source>
</evidence>
<gene>
    <name evidence="1" type="ORF">N0F65_004996</name>
</gene>
<dbReference type="AlphaFoldDB" id="A0AAV2ZGY7"/>
<reference evidence="1" key="2">
    <citation type="journal article" date="2023" name="Microbiol Resour">
        <title>Decontamination and Annotation of the Draft Genome Sequence of the Oomycete Lagenidium giganteum ARSEF 373.</title>
        <authorList>
            <person name="Morgan W.R."/>
            <person name="Tartar A."/>
        </authorList>
    </citation>
    <scope>NUCLEOTIDE SEQUENCE</scope>
    <source>
        <strain evidence="1">ARSEF 373</strain>
    </source>
</reference>
<reference evidence="1" key="1">
    <citation type="submission" date="2022-11" db="EMBL/GenBank/DDBJ databases">
        <authorList>
            <person name="Morgan W.R."/>
            <person name="Tartar A."/>
        </authorList>
    </citation>
    <scope>NUCLEOTIDE SEQUENCE</scope>
    <source>
        <strain evidence="1">ARSEF 373</strain>
    </source>
</reference>
<sequence length="87" mass="9961">MLSGYTRRAKRLRRCWRHAELNDVDLCKCLWNDADVDACRVHGRGIACSLQDCQRIAISNGFCWSRGGGKRCKIPGCSRAAYRRTRD</sequence>
<dbReference type="EMBL" id="DAKRPA010000002">
    <property type="protein sequence ID" value="DBA05146.1"/>
    <property type="molecule type" value="Genomic_DNA"/>
</dbReference>